<protein>
    <submittedName>
        <fullName evidence="2">Uncharacterized protein</fullName>
    </submittedName>
</protein>
<feature type="compositionally biased region" description="Basic and acidic residues" evidence="1">
    <location>
        <begin position="257"/>
        <end position="283"/>
    </location>
</feature>
<dbReference type="AlphaFoldDB" id="A0A2K8P665"/>
<name>A0A2K8P665_STRLA</name>
<dbReference type="Proteomes" id="UP000231791">
    <property type="component" value="Chromosome"/>
</dbReference>
<accession>A0A2K8P665</accession>
<dbReference type="KEGG" id="slx:SLAV_01540"/>
<feature type="compositionally biased region" description="Low complexity" evidence="1">
    <location>
        <begin position="240"/>
        <end position="250"/>
    </location>
</feature>
<feature type="compositionally biased region" description="Low complexity" evidence="1">
    <location>
        <begin position="40"/>
        <end position="49"/>
    </location>
</feature>
<feature type="compositionally biased region" description="Basic and acidic residues" evidence="1">
    <location>
        <begin position="189"/>
        <end position="202"/>
    </location>
</feature>
<evidence type="ECO:0000313" key="3">
    <source>
        <dbReference type="Proteomes" id="UP000231791"/>
    </source>
</evidence>
<organism evidence="2 3">
    <name type="scientific">Streptomyces lavendulae subsp. lavendulae</name>
    <dbReference type="NCBI Taxonomy" id="58340"/>
    <lineage>
        <taxon>Bacteria</taxon>
        <taxon>Bacillati</taxon>
        <taxon>Actinomycetota</taxon>
        <taxon>Actinomycetes</taxon>
        <taxon>Kitasatosporales</taxon>
        <taxon>Streptomycetaceae</taxon>
        <taxon>Streptomyces</taxon>
    </lineage>
</organism>
<proteinExistence type="predicted"/>
<evidence type="ECO:0000313" key="2">
    <source>
        <dbReference type="EMBL" id="ATZ22237.1"/>
    </source>
</evidence>
<dbReference type="EMBL" id="CP024985">
    <property type="protein sequence ID" value="ATZ22237.1"/>
    <property type="molecule type" value="Genomic_DNA"/>
</dbReference>
<sequence>MQVLTKRCALADHGRQADGDARLSASIPPRWSCASRKRPPGASGSPGPSRAKRLGARPAAPRRTPAAAWAGRVPVDVPPTGLRVGDRLLTDGHLVVETKALGTRLPRQGSHPPDHRSRRNPGPIRPWRPRQVTPGPASPSPVVEARPLGTARAVGEGLVVAPLRGGVDFGLRRIHGDVGPGVDDARWVVDRPQRPRPERDGGGRAQTWRSEKSAFATACDAVAAAPVKRRARSFPFHAGAAPAVSGVPAGRDGDDEGRDRGRRYDSDGPPAGRHDLGSAEAVDRATATPSTLALGMRFNGMAGMVEERYALPSSWHEMMPLWGLAGRGGSRRMRSYQTIKGEPDCNTAPQLPRL</sequence>
<feature type="region of interest" description="Disordered" evidence="1">
    <location>
        <begin position="240"/>
        <end position="284"/>
    </location>
</feature>
<feature type="region of interest" description="Disordered" evidence="1">
    <location>
        <begin position="13"/>
        <end position="79"/>
    </location>
</feature>
<feature type="region of interest" description="Disordered" evidence="1">
    <location>
        <begin position="99"/>
        <end position="144"/>
    </location>
</feature>
<reference evidence="2 3" key="1">
    <citation type="submission" date="2017-11" db="EMBL/GenBank/DDBJ databases">
        <title>Complete genome sequence of Streptomyces lavendulae subsp. lavendulae CCM 3239 (formerly 'Streptomyces aureofaciens CCM 3239'), the producer of the angucycline-type antibiotic auricin.</title>
        <authorList>
            <person name="Busche T."/>
            <person name="Novakova R."/>
            <person name="Al'Dilaimi A."/>
            <person name="Homerova D."/>
            <person name="Feckova L."/>
            <person name="Rezuchova B."/>
            <person name="Mingyar E."/>
            <person name="Csolleiova D."/>
            <person name="Bekeova C."/>
            <person name="Winkler A."/>
            <person name="Sevcikova B."/>
            <person name="Kalinowski J."/>
            <person name="Kormanec J."/>
            <person name="Ruckert C."/>
        </authorList>
    </citation>
    <scope>NUCLEOTIDE SEQUENCE [LARGE SCALE GENOMIC DNA]</scope>
    <source>
        <strain evidence="2 3">CCM 3239</strain>
    </source>
</reference>
<feature type="compositionally biased region" description="Low complexity" evidence="1">
    <location>
        <begin position="56"/>
        <end position="72"/>
    </location>
</feature>
<gene>
    <name evidence="2" type="ORF">SLAV_01540</name>
</gene>
<feature type="region of interest" description="Disordered" evidence="1">
    <location>
        <begin position="189"/>
        <end position="211"/>
    </location>
</feature>
<keyword evidence="3" id="KW-1185">Reference proteome</keyword>
<evidence type="ECO:0000256" key="1">
    <source>
        <dbReference type="SAM" id="MobiDB-lite"/>
    </source>
</evidence>